<keyword evidence="5" id="KW-1185">Reference proteome</keyword>
<keyword evidence="1" id="KW-0245">EGF-like domain</keyword>
<organism evidence="4 5">
    <name type="scientific">Elysia crispata</name>
    <name type="common">lettuce slug</name>
    <dbReference type="NCBI Taxonomy" id="231223"/>
    <lineage>
        <taxon>Eukaryota</taxon>
        <taxon>Metazoa</taxon>
        <taxon>Spiralia</taxon>
        <taxon>Lophotrochozoa</taxon>
        <taxon>Mollusca</taxon>
        <taxon>Gastropoda</taxon>
        <taxon>Heterobranchia</taxon>
        <taxon>Euthyneura</taxon>
        <taxon>Panpulmonata</taxon>
        <taxon>Sacoglossa</taxon>
        <taxon>Placobranchoidea</taxon>
        <taxon>Plakobranchidae</taxon>
        <taxon>Elysia</taxon>
    </lineage>
</organism>
<feature type="disulfide bond" evidence="1">
    <location>
        <begin position="225"/>
        <end position="234"/>
    </location>
</feature>
<comment type="caution">
    <text evidence="4">The sequence shown here is derived from an EMBL/GenBank/DDBJ whole genome shotgun (WGS) entry which is preliminary data.</text>
</comment>
<dbReference type="InterPro" id="IPR000742">
    <property type="entry name" value="EGF"/>
</dbReference>
<evidence type="ECO:0000313" key="4">
    <source>
        <dbReference type="EMBL" id="KAK3765764.1"/>
    </source>
</evidence>
<feature type="region of interest" description="Disordered" evidence="2">
    <location>
        <begin position="60"/>
        <end position="84"/>
    </location>
</feature>
<comment type="caution">
    <text evidence="1">Lacks conserved residue(s) required for the propagation of feature annotation.</text>
</comment>
<evidence type="ECO:0000256" key="1">
    <source>
        <dbReference type="PROSITE-ProRule" id="PRU00076"/>
    </source>
</evidence>
<accession>A0AAE1DCL6</accession>
<sequence length="366" mass="39719">MNLSSQLKVRESPDTKQMDLHSFQQNPEISNRTTLAFIEPSILSTQTTFTDGFNGSISSESGIRHSSSEQCTSSSPSPALSRPSLDPSIISSSKPFQVKSQTLSLSISSFSQDNYTARPSCSPSVSKAVTSFMHVCFLLSDKLFEKFGTSLSFKPFPIFPGFSSSISLPRPSKIVLVSVLFLVILSLQAEQSAARSVGVCRGIPCANGGRLLVSNSIWGNCRCRCPSGFVGPYCQYQAAYKRSGDSTASSGQSQQGGRRVNRTQTMESIRQHLLALAAMPPPSSSEDTAGLSNTDDGGSDEIIINNISRRDADIGLLALSRLSDFSSTDLLDGRHHGTRDNAHCMNLRFLRCRPTASRDVYKPFRC</sequence>
<dbReference type="PROSITE" id="PS01186">
    <property type="entry name" value="EGF_2"/>
    <property type="match status" value="1"/>
</dbReference>
<name>A0AAE1DCL6_9GAST</name>
<dbReference type="Proteomes" id="UP001283361">
    <property type="component" value="Unassembled WGS sequence"/>
</dbReference>
<gene>
    <name evidence="4" type="ORF">RRG08_026235</name>
</gene>
<protein>
    <recommendedName>
        <fullName evidence="3">EGF-like domain-containing protein</fullName>
    </recommendedName>
</protein>
<dbReference type="PROSITE" id="PS50026">
    <property type="entry name" value="EGF_3"/>
    <property type="match status" value="1"/>
</dbReference>
<dbReference type="PROSITE" id="PS00022">
    <property type="entry name" value="EGF_1"/>
    <property type="match status" value="1"/>
</dbReference>
<feature type="domain" description="EGF-like" evidence="3">
    <location>
        <begin position="196"/>
        <end position="235"/>
    </location>
</feature>
<evidence type="ECO:0000256" key="2">
    <source>
        <dbReference type="SAM" id="MobiDB-lite"/>
    </source>
</evidence>
<evidence type="ECO:0000313" key="5">
    <source>
        <dbReference type="Proteomes" id="UP001283361"/>
    </source>
</evidence>
<dbReference type="SUPFAM" id="SSF57196">
    <property type="entry name" value="EGF/Laminin"/>
    <property type="match status" value="1"/>
</dbReference>
<dbReference type="EMBL" id="JAWDGP010004277">
    <property type="protein sequence ID" value="KAK3765764.1"/>
    <property type="molecule type" value="Genomic_DNA"/>
</dbReference>
<reference evidence="4" key="1">
    <citation type="journal article" date="2023" name="G3 (Bethesda)">
        <title>A reference genome for the long-term kleptoplast-retaining sea slug Elysia crispata morphotype clarki.</title>
        <authorList>
            <person name="Eastman K.E."/>
            <person name="Pendleton A.L."/>
            <person name="Shaikh M.A."/>
            <person name="Suttiyut T."/>
            <person name="Ogas R."/>
            <person name="Tomko P."/>
            <person name="Gavelis G."/>
            <person name="Widhalm J.R."/>
            <person name="Wisecaver J.H."/>
        </authorList>
    </citation>
    <scope>NUCLEOTIDE SEQUENCE</scope>
    <source>
        <strain evidence="4">ECLA1</strain>
    </source>
</reference>
<feature type="compositionally biased region" description="Low complexity" evidence="2">
    <location>
        <begin position="68"/>
        <end position="84"/>
    </location>
</feature>
<proteinExistence type="predicted"/>
<evidence type="ECO:0000259" key="3">
    <source>
        <dbReference type="PROSITE" id="PS50026"/>
    </source>
</evidence>
<dbReference type="AlphaFoldDB" id="A0AAE1DCL6"/>
<dbReference type="Gene3D" id="2.10.25.10">
    <property type="entry name" value="Laminin"/>
    <property type="match status" value="1"/>
</dbReference>
<keyword evidence="1" id="KW-1015">Disulfide bond</keyword>